<organism evidence="1 2">
    <name type="scientific">Choiromyces venosus 120613-1</name>
    <dbReference type="NCBI Taxonomy" id="1336337"/>
    <lineage>
        <taxon>Eukaryota</taxon>
        <taxon>Fungi</taxon>
        <taxon>Dikarya</taxon>
        <taxon>Ascomycota</taxon>
        <taxon>Pezizomycotina</taxon>
        <taxon>Pezizomycetes</taxon>
        <taxon>Pezizales</taxon>
        <taxon>Tuberaceae</taxon>
        <taxon>Choiromyces</taxon>
    </lineage>
</organism>
<protein>
    <submittedName>
        <fullName evidence="1">Uncharacterized protein</fullName>
    </submittedName>
</protein>
<proteinExistence type="predicted"/>
<evidence type="ECO:0000313" key="2">
    <source>
        <dbReference type="Proteomes" id="UP000276215"/>
    </source>
</evidence>
<dbReference type="Proteomes" id="UP000276215">
    <property type="component" value="Unassembled WGS sequence"/>
</dbReference>
<dbReference type="EMBL" id="ML120399">
    <property type="protein sequence ID" value="RPA98016.1"/>
    <property type="molecule type" value="Genomic_DNA"/>
</dbReference>
<name>A0A3N4JIC3_9PEZI</name>
<reference evidence="1 2" key="1">
    <citation type="journal article" date="2018" name="Nat. Ecol. Evol.">
        <title>Pezizomycetes genomes reveal the molecular basis of ectomycorrhizal truffle lifestyle.</title>
        <authorList>
            <person name="Murat C."/>
            <person name="Payen T."/>
            <person name="Noel B."/>
            <person name="Kuo A."/>
            <person name="Morin E."/>
            <person name="Chen J."/>
            <person name="Kohler A."/>
            <person name="Krizsan K."/>
            <person name="Balestrini R."/>
            <person name="Da Silva C."/>
            <person name="Montanini B."/>
            <person name="Hainaut M."/>
            <person name="Levati E."/>
            <person name="Barry K.W."/>
            <person name="Belfiori B."/>
            <person name="Cichocki N."/>
            <person name="Clum A."/>
            <person name="Dockter R.B."/>
            <person name="Fauchery L."/>
            <person name="Guy J."/>
            <person name="Iotti M."/>
            <person name="Le Tacon F."/>
            <person name="Lindquist E.A."/>
            <person name="Lipzen A."/>
            <person name="Malagnac F."/>
            <person name="Mello A."/>
            <person name="Molinier V."/>
            <person name="Miyauchi S."/>
            <person name="Poulain J."/>
            <person name="Riccioni C."/>
            <person name="Rubini A."/>
            <person name="Sitrit Y."/>
            <person name="Splivallo R."/>
            <person name="Traeger S."/>
            <person name="Wang M."/>
            <person name="Zifcakova L."/>
            <person name="Wipf D."/>
            <person name="Zambonelli A."/>
            <person name="Paolocci F."/>
            <person name="Nowrousian M."/>
            <person name="Ottonello S."/>
            <person name="Baldrian P."/>
            <person name="Spatafora J.W."/>
            <person name="Henrissat B."/>
            <person name="Nagy L.G."/>
            <person name="Aury J.M."/>
            <person name="Wincker P."/>
            <person name="Grigoriev I.V."/>
            <person name="Bonfante P."/>
            <person name="Martin F.M."/>
        </authorList>
    </citation>
    <scope>NUCLEOTIDE SEQUENCE [LARGE SCALE GENOMIC DNA]</scope>
    <source>
        <strain evidence="1 2">120613-1</strain>
    </source>
</reference>
<dbReference type="AlphaFoldDB" id="A0A3N4JIC3"/>
<evidence type="ECO:0000313" key="1">
    <source>
        <dbReference type="EMBL" id="RPA98016.1"/>
    </source>
</evidence>
<keyword evidence="2" id="KW-1185">Reference proteome</keyword>
<accession>A0A3N4JIC3</accession>
<gene>
    <name evidence="1" type="ORF">L873DRAFT_1808854</name>
</gene>
<sequence length="58" mass="6694">MFLLLVLLCLFTVYSLLFVYLSTISNFSLTAVGPDWIINRPMLRTVLYLRGLSIILQQ</sequence>